<sequence>MARSTAKWTKKERNSRSIPIAAIALYGAFQAVSWIASENATFVLPPQTRQSGSPAANFPSVDLSTAASTANLAKSIVGAGVLSLPSGAAKVFDAAEQQGASDHASGIAALLLLYTLFGALNAGGFYLIGEVCERTGARTYQEAWSKTLGDRLEWLPSAASLVCSFTGMVACITVLGDTVSELAMTVSQDFVPKEMLINSIATFVLLPLCLLPSLSPLAFASVLGLAGVCILAFVMTIRCLDGSYAPGGPFYSDARAAVESLSQVAASTQGHDTLFQQIFVFAAVLSNAFTAHFNAPAIFNELEPRPTGPTGQGNSRLPQFAVVTLAAFFLSGLVFAVITITGLETFGMSGGPSILANYSSADPLSWLAKIGLGSCVLFEFPLLERCFRKTLVELFRFPWLEQHFLTVVASVASAVALASVPDFGLDKTSAIGGALGASFLVYVAPALMALQSGKNGKPDASEGELQVWALYLEVLGLQKQCRLEWSLQDGIEAFEHWRLDDQKLLVGSLSGVCGVCAQCRSPELSLLNCIAATMSQEIRSSEVDFDVEAALSAFLADTNETELQLPALDTEQRKKAKKLAEEYPEIKCESYGFGPERRLHLFKQGVAKTKESDSKKESLTGQFASEGSTAVSGVTSSEEKQDSPASDEGAAMALPTPGYQIRNTFIHINEGPGTDVVDQRAVQSMPHGMFSQCLQEEKENAPSPIIGSDSGSTKEITEPARTLPAEAPKEMFAPGTEVVIEGLTKYPGFNGLHGTVQSLDQETGRYNVQLSSADGSNGQSAKIKGENLRMTVPPPPPFESKAGRAEEIKSTMQARAPDFVPMQCMGMTSVPQSQSWQDPRGLQQPLYDHAQYDPYSYPTPAPPMMFAAR</sequence>
<comment type="subcellular location">
    <subcellularLocation>
        <location evidence="1">Membrane</location>
        <topology evidence="1">Multi-pass membrane protein</topology>
    </subcellularLocation>
</comment>
<dbReference type="Pfam" id="PF01490">
    <property type="entry name" value="Aa_trans"/>
    <property type="match status" value="1"/>
</dbReference>
<dbReference type="Proteomes" id="UP001152797">
    <property type="component" value="Unassembled WGS sequence"/>
</dbReference>
<feature type="transmembrane region" description="Helical" evidence="6">
    <location>
        <begin position="218"/>
        <end position="237"/>
    </location>
</feature>
<keyword evidence="11" id="KW-1185">Reference proteome</keyword>
<dbReference type="AlphaFoldDB" id="A0A9P1BQS6"/>
<dbReference type="GO" id="GO:0015179">
    <property type="term" value="F:L-amino acid transmembrane transporter activity"/>
    <property type="evidence" value="ECO:0007669"/>
    <property type="project" value="TreeGrafter"/>
</dbReference>
<dbReference type="EMBL" id="CAMXCT020000363">
    <property type="protein sequence ID" value="CAL1131118.1"/>
    <property type="molecule type" value="Genomic_DNA"/>
</dbReference>
<keyword evidence="3 6" id="KW-1133">Transmembrane helix</keyword>
<evidence type="ECO:0000256" key="6">
    <source>
        <dbReference type="SAM" id="Phobius"/>
    </source>
</evidence>
<evidence type="ECO:0000259" key="7">
    <source>
        <dbReference type="PROSITE" id="PS51061"/>
    </source>
</evidence>
<dbReference type="InterPro" id="IPR036867">
    <property type="entry name" value="R3H_dom_sf"/>
</dbReference>
<dbReference type="OrthoDB" id="424429at2759"/>
<feature type="compositionally biased region" description="Polar residues" evidence="5">
    <location>
        <begin position="619"/>
        <end position="636"/>
    </location>
</feature>
<evidence type="ECO:0000256" key="4">
    <source>
        <dbReference type="ARBA" id="ARBA00023136"/>
    </source>
</evidence>
<evidence type="ECO:0000313" key="8">
    <source>
        <dbReference type="EMBL" id="CAI3977743.1"/>
    </source>
</evidence>
<feature type="transmembrane region" description="Helical" evidence="6">
    <location>
        <begin position="404"/>
        <end position="424"/>
    </location>
</feature>
<dbReference type="InterPro" id="IPR001374">
    <property type="entry name" value="R3H_dom"/>
</dbReference>
<dbReference type="Pfam" id="PF01424">
    <property type="entry name" value="R3H"/>
    <property type="match status" value="1"/>
</dbReference>
<evidence type="ECO:0000313" key="9">
    <source>
        <dbReference type="EMBL" id="CAL1131118.1"/>
    </source>
</evidence>
<organism evidence="8">
    <name type="scientific">Cladocopium goreaui</name>
    <dbReference type="NCBI Taxonomy" id="2562237"/>
    <lineage>
        <taxon>Eukaryota</taxon>
        <taxon>Sar</taxon>
        <taxon>Alveolata</taxon>
        <taxon>Dinophyceae</taxon>
        <taxon>Suessiales</taxon>
        <taxon>Symbiodiniaceae</taxon>
        <taxon>Cladocopium</taxon>
    </lineage>
</organism>
<reference evidence="9" key="2">
    <citation type="submission" date="2024-04" db="EMBL/GenBank/DDBJ databases">
        <authorList>
            <person name="Chen Y."/>
            <person name="Shah S."/>
            <person name="Dougan E. K."/>
            <person name="Thang M."/>
            <person name="Chan C."/>
        </authorList>
    </citation>
    <scope>NUCLEOTIDE SEQUENCE [LARGE SCALE GENOMIC DNA]</scope>
</reference>
<keyword evidence="2 6" id="KW-0812">Transmembrane</keyword>
<dbReference type="EMBL" id="CAMXCT010000363">
    <property type="protein sequence ID" value="CAI3977743.1"/>
    <property type="molecule type" value="Genomic_DNA"/>
</dbReference>
<feature type="transmembrane region" description="Helical" evidence="6">
    <location>
        <begin position="430"/>
        <end position="450"/>
    </location>
</feature>
<dbReference type="PANTHER" id="PTHR22950:SF652">
    <property type="entry name" value="TRANSMEMBRANE AMINO ACID TRANSPORTER FAMILY PROTEIN"/>
    <property type="match status" value="1"/>
</dbReference>
<evidence type="ECO:0000256" key="3">
    <source>
        <dbReference type="ARBA" id="ARBA00022989"/>
    </source>
</evidence>
<dbReference type="PROSITE" id="PS51061">
    <property type="entry name" value="R3H"/>
    <property type="match status" value="1"/>
</dbReference>
<feature type="transmembrane region" description="Helical" evidence="6">
    <location>
        <begin position="154"/>
        <end position="175"/>
    </location>
</feature>
<evidence type="ECO:0000256" key="2">
    <source>
        <dbReference type="ARBA" id="ARBA00022692"/>
    </source>
</evidence>
<evidence type="ECO:0000313" key="10">
    <source>
        <dbReference type="EMBL" id="CAL4765055.1"/>
    </source>
</evidence>
<gene>
    <name evidence="8" type="ORF">C1SCF055_LOCUS5862</name>
</gene>
<dbReference type="EMBL" id="CAMXCT030000363">
    <property type="protein sequence ID" value="CAL4765055.1"/>
    <property type="molecule type" value="Genomic_DNA"/>
</dbReference>
<feature type="transmembrane region" description="Helical" evidence="6">
    <location>
        <begin position="107"/>
        <end position="128"/>
    </location>
</feature>
<comment type="caution">
    <text evidence="8">The sequence shown here is derived from an EMBL/GenBank/DDBJ whole genome shotgun (WGS) entry which is preliminary data.</text>
</comment>
<evidence type="ECO:0000256" key="5">
    <source>
        <dbReference type="SAM" id="MobiDB-lite"/>
    </source>
</evidence>
<dbReference type="GO" id="GO:0016020">
    <property type="term" value="C:membrane"/>
    <property type="evidence" value="ECO:0007669"/>
    <property type="project" value="UniProtKB-SubCell"/>
</dbReference>
<protein>
    <submittedName>
        <fullName evidence="10">Vacuolar amino acid transporter 5</fullName>
    </submittedName>
</protein>
<dbReference type="PANTHER" id="PTHR22950">
    <property type="entry name" value="AMINO ACID TRANSPORTER"/>
    <property type="match status" value="1"/>
</dbReference>
<accession>A0A9P1BQS6</accession>
<feature type="transmembrane region" description="Helical" evidence="6">
    <location>
        <begin position="320"/>
        <end position="343"/>
    </location>
</feature>
<evidence type="ECO:0000313" key="11">
    <source>
        <dbReference type="Proteomes" id="UP001152797"/>
    </source>
</evidence>
<dbReference type="CDD" id="cd02325">
    <property type="entry name" value="R3H"/>
    <property type="match status" value="1"/>
</dbReference>
<feature type="transmembrane region" description="Helical" evidence="6">
    <location>
        <begin position="20"/>
        <end position="37"/>
    </location>
</feature>
<feature type="domain" description="R3H" evidence="7">
    <location>
        <begin position="541"/>
        <end position="605"/>
    </location>
</feature>
<dbReference type="InterPro" id="IPR013057">
    <property type="entry name" value="AA_transpt_TM"/>
</dbReference>
<evidence type="ECO:0000256" key="1">
    <source>
        <dbReference type="ARBA" id="ARBA00004141"/>
    </source>
</evidence>
<feature type="region of interest" description="Disordered" evidence="5">
    <location>
        <begin position="610"/>
        <end position="653"/>
    </location>
</feature>
<keyword evidence="4 6" id="KW-0472">Membrane</keyword>
<dbReference type="Gene3D" id="3.30.1370.50">
    <property type="entry name" value="R3H-like domain"/>
    <property type="match status" value="1"/>
</dbReference>
<proteinExistence type="predicted"/>
<name>A0A9P1BQS6_9DINO</name>
<dbReference type="GO" id="GO:0003676">
    <property type="term" value="F:nucleic acid binding"/>
    <property type="evidence" value="ECO:0007669"/>
    <property type="project" value="UniProtKB-UniRule"/>
</dbReference>
<reference evidence="8" key="1">
    <citation type="submission" date="2022-10" db="EMBL/GenBank/DDBJ databases">
        <authorList>
            <person name="Chen Y."/>
            <person name="Dougan E. K."/>
            <person name="Chan C."/>
            <person name="Rhodes N."/>
            <person name="Thang M."/>
        </authorList>
    </citation>
    <scope>NUCLEOTIDE SEQUENCE</scope>
</reference>